<evidence type="ECO:0000256" key="8">
    <source>
        <dbReference type="ARBA" id="ARBA00023157"/>
    </source>
</evidence>
<sequence>MKAAMTIWMLAAVVYGTPIERRQLLGSSTSNELEGGSCGDVIFIFARGSTEIGNMGSTVGPPTCSGLKEAYGNAICQGVGGGYAADLGSNALPDGTSAAGLREAADMFALAASQCPDASIVAGGYSQGAALMAGAVGALDATAQAQVKGVVLYGYTKNLQNNGQIPKYPADQTKVFCNASDGVCSGTLAVTAGHLTYTADVDEAVEFLEGTIASGQSSSGTTTGGSTGTTTAAPAATTSRSSSGLGGFGSGSFGSLFGKWAN</sequence>
<dbReference type="GO" id="GO:0050525">
    <property type="term" value="F:cutinase activity"/>
    <property type="evidence" value="ECO:0007669"/>
    <property type="project" value="UniProtKB-UniRule"/>
</dbReference>
<feature type="active site" description="Nucleophile" evidence="12">
    <location>
        <position position="126"/>
    </location>
</feature>
<keyword evidence="7 14" id="KW-0378">Hydrolase</keyword>
<dbReference type="AlphaFoldDB" id="A0A9Q9ELL9"/>
<dbReference type="PRINTS" id="PR00129">
    <property type="entry name" value="CUTINASE"/>
</dbReference>
<feature type="region of interest" description="Disordered" evidence="15">
    <location>
        <begin position="215"/>
        <end position="244"/>
    </location>
</feature>
<name>A0A9Q9ELL9_9PEZI</name>
<evidence type="ECO:0000256" key="10">
    <source>
        <dbReference type="ARBA" id="ARBA00057514"/>
    </source>
</evidence>
<dbReference type="Proteomes" id="UP001056384">
    <property type="component" value="Chromosome 7"/>
</dbReference>
<dbReference type="FunFam" id="3.40.50.1820:FF:000235">
    <property type="entry name" value="Cutinase 1"/>
    <property type="match status" value="1"/>
</dbReference>
<feature type="chain" id="PRO_5040546353" description="Cutinase" evidence="14">
    <location>
        <begin position="17"/>
        <end position="262"/>
    </location>
</feature>
<keyword evidence="4 14" id="KW-0719">Serine esterase</keyword>
<feature type="disulfide bond" evidence="13">
    <location>
        <begin position="38"/>
        <end position="115"/>
    </location>
</feature>
<dbReference type="InterPro" id="IPR000675">
    <property type="entry name" value="Cutinase/axe"/>
</dbReference>
<dbReference type="InterPro" id="IPR043580">
    <property type="entry name" value="CUTINASE_1"/>
</dbReference>
<dbReference type="InterPro" id="IPR029058">
    <property type="entry name" value="AB_hydrolase_fold"/>
</dbReference>
<dbReference type="PANTHER" id="PTHR48250:SF3">
    <property type="entry name" value="CUTINASE 1-RELATED"/>
    <property type="match status" value="1"/>
</dbReference>
<dbReference type="PROSITE" id="PS00931">
    <property type="entry name" value="CUTINASE_2"/>
    <property type="match status" value="1"/>
</dbReference>
<dbReference type="SUPFAM" id="SSF53474">
    <property type="entry name" value="alpha/beta-Hydrolases"/>
    <property type="match status" value="1"/>
</dbReference>
<feature type="active site" description="Proton donor/acceptor" evidence="12">
    <location>
        <position position="194"/>
    </location>
</feature>
<protein>
    <recommendedName>
        <fullName evidence="11 14">Cutinase</fullName>
        <ecNumber evidence="3 14">3.1.1.74</ecNumber>
    </recommendedName>
</protein>
<keyword evidence="17" id="KW-1185">Reference proteome</keyword>
<dbReference type="EC" id="3.1.1.74" evidence="3 14"/>
<feature type="compositionally biased region" description="Low complexity" evidence="15">
    <location>
        <begin position="228"/>
        <end position="243"/>
    </location>
</feature>
<dbReference type="PANTHER" id="PTHR48250">
    <property type="entry name" value="CUTINASE 2-RELATED"/>
    <property type="match status" value="1"/>
</dbReference>
<gene>
    <name evidence="16" type="ORF">Slin15195_G085340</name>
</gene>
<evidence type="ECO:0000256" key="9">
    <source>
        <dbReference type="ARBA" id="ARBA00034045"/>
    </source>
</evidence>
<evidence type="ECO:0000256" key="2">
    <source>
        <dbReference type="ARBA" id="ARBA00007534"/>
    </source>
</evidence>
<comment type="subcellular location">
    <subcellularLocation>
        <location evidence="1 14">Secreted</location>
    </subcellularLocation>
</comment>
<dbReference type="EMBL" id="CP099424">
    <property type="protein sequence ID" value="USW55215.1"/>
    <property type="molecule type" value="Genomic_DNA"/>
</dbReference>
<dbReference type="GO" id="GO:0005576">
    <property type="term" value="C:extracellular region"/>
    <property type="evidence" value="ECO:0007669"/>
    <property type="project" value="UniProtKB-SubCell"/>
</dbReference>
<evidence type="ECO:0000256" key="7">
    <source>
        <dbReference type="ARBA" id="ARBA00022801"/>
    </source>
</evidence>
<evidence type="ECO:0000256" key="3">
    <source>
        <dbReference type="ARBA" id="ARBA00013095"/>
    </source>
</evidence>
<evidence type="ECO:0000313" key="17">
    <source>
        <dbReference type="Proteomes" id="UP001056384"/>
    </source>
</evidence>
<comment type="function">
    <text evidence="10">Catalyzes the hydrolysis of complex carboxylic polyesters found in the cell wall of plants. Degrades cutin, a macromolecule that forms the structure of the plant cuticle. Allows pathogenic fungi to penetrate through the cuticular barrier into the host plant during the initial stage of fungal infection.</text>
</comment>
<feature type="active site" evidence="12">
    <location>
        <position position="181"/>
    </location>
</feature>
<organism evidence="16 17">
    <name type="scientific">Septoria linicola</name>
    <dbReference type="NCBI Taxonomy" id="215465"/>
    <lineage>
        <taxon>Eukaryota</taxon>
        <taxon>Fungi</taxon>
        <taxon>Dikarya</taxon>
        <taxon>Ascomycota</taxon>
        <taxon>Pezizomycotina</taxon>
        <taxon>Dothideomycetes</taxon>
        <taxon>Dothideomycetidae</taxon>
        <taxon>Mycosphaerellales</taxon>
        <taxon>Mycosphaerellaceae</taxon>
        <taxon>Septoria</taxon>
    </lineage>
</organism>
<evidence type="ECO:0000256" key="1">
    <source>
        <dbReference type="ARBA" id="ARBA00004613"/>
    </source>
</evidence>
<dbReference type="PROSITE" id="PS00155">
    <property type="entry name" value="CUTINASE_1"/>
    <property type="match status" value="1"/>
</dbReference>
<reference evidence="16" key="1">
    <citation type="submission" date="2022-06" db="EMBL/GenBank/DDBJ databases">
        <title>Complete genome sequences of two strains of the flax pathogen Septoria linicola.</title>
        <authorList>
            <person name="Lapalu N."/>
            <person name="Simon A."/>
            <person name="Demenou B."/>
            <person name="Paumier D."/>
            <person name="Guillot M.-P."/>
            <person name="Gout L."/>
            <person name="Valade R."/>
        </authorList>
    </citation>
    <scope>NUCLEOTIDE SEQUENCE</scope>
    <source>
        <strain evidence="16">SE15195</strain>
    </source>
</reference>
<evidence type="ECO:0000256" key="5">
    <source>
        <dbReference type="ARBA" id="ARBA00022525"/>
    </source>
</evidence>
<keyword evidence="6 14" id="KW-0732">Signal</keyword>
<evidence type="ECO:0000256" key="11">
    <source>
        <dbReference type="ARBA" id="ARBA00074522"/>
    </source>
</evidence>
<evidence type="ECO:0000256" key="4">
    <source>
        <dbReference type="ARBA" id="ARBA00022487"/>
    </source>
</evidence>
<dbReference type="SMART" id="SM01110">
    <property type="entry name" value="Cutinase"/>
    <property type="match status" value="1"/>
</dbReference>
<dbReference type="InterPro" id="IPR011150">
    <property type="entry name" value="Cutinase_monf"/>
</dbReference>
<comment type="catalytic activity">
    <reaction evidence="9 14">
        <text>cutin + H2O = cutin monomers.</text>
        <dbReference type="EC" id="3.1.1.74"/>
    </reaction>
</comment>
<keyword evidence="5 14" id="KW-0964">Secreted</keyword>
<dbReference type="Pfam" id="PF01083">
    <property type="entry name" value="Cutinase"/>
    <property type="match status" value="1"/>
</dbReference>
<dbReference type="InterPro" id="IPR043579">
    <property type="entry name" value="CUTINASE_2"/>
</dbReference>
<evidence type="ECO:0000313" key="16">
    <source>
        <dbReference type="EMBL" id="USW55215.1"/>
    </source>
</evidence>
<feature type="signal peptide" evidence="14">
    <location>
        <begin position="1"/>
        <end position="16"/>
    </location>
</feature>
<evidence type="ECO:0000256" key="12">
    <source>
        <dbReference type="PIRSR" id="PIRSR611150-1"/>
    </source>
</evidence>
<dbReference type="GO" id="GO:0016052">
    <property type="term" value="P:carbohydrate catabolic process"/>
    <property type="evidence" value="ECO:0007669"/>
    <property type="project" value="TreeGrafter"/>
</dbReference>
<evidence type="ECO:0000256" key="14">
    <source>
        <dbReference type="RuleBase" id="RU361263"/>
    </source>
</evidence>
<feature type="disulfide bond" evidence="13">
    <location>
        <begin position="177"/>
        <end position="184"/>
    </location>
</feature>
<accession>A0A9Q9ELL9</accession>
<comment type="similarity">
    <text evidence="2 14">Belongs to the cutinase family.</text>
</comment>
<evidence type="ECO:0000256" key="15">
    <source>
        <dbReference type="SAM" id="MobiDB-lite"/>
    </source>
</evidence>
<evidence type="ECO:0000256" key="13">
    <source>
        <dbReference type="PIRSR" id="PIRSR611150-2"/>
    </source>
</evidence>
<keyword evidence="8 13" id="KW-1015">Disulfide bond</keyword>
<dbReference type="Gene3D" id="3.40.50.1820">
    <property type="entry name" value="alpha/beta hydrolase"/>
    <property type="match status" value="1"/>
</dbReference>
<proteinExistence type="inferred from homology"/>
<evidence type="ECO:0000256" key="6">
    <source>
        <dbReference type="ARBA" id="ARBA00022729"/>
    </source>
</evidence>